<sequence>MTPIFLPQPLPPNQPSYFPPPLIPPKPKPSNSSPNGPPPVIRPRNDSLFPKTTTTTSNYNAQNHPQQQYSNTSITPPIIPLRPYPGTTSTNTNGTQSYYSRSYSSQASYQFGFGRQSGFGSTSTNSSSSTQSNTATNQWNTLPPKSVTTYSQSQQYITSNSAPTTPTIPPNTPNSNPPTTKTEPVRKGVGQFNVSVNKAMDGIDRIITKASNALSSPRNKNTTPNQNQPQQNTAAVKTN</sequence>
<proteinExistence type="predicted"/>
<evidence type="ECO:0000313" key="3">
    <source>
        <dbReference type="WBParaSite" id="PSU_v2.g13840.t1"/>
    </source>
</evidence>
<accession>A0A914Y315</accession>
<feature type="compositionally biased region" description="Polar residues" evidence="1">
    <location>
        <begin position="211"/>
        <end position="220"/>
    </location>
</feature>
<keyword evidence="2" id="KW-1185">Reference proteome</keyword>
<name>A0A914Y315_9BILA</name>
<feature type="compositionally biased region" description="Pro residues" evidence="1">
    <location>
        <begin position="1"/>
        <end position="28"/>
    </location>
</feature>
<dbReference type="AlphaFoldDB" id="A0A914Y315"/>
<feature type="compositionally biased region" description="Low complexity" evidence="1">
    <location>
        <begin position="221"/>
        <end position="233"/>
    </location>
</feature>
<feature type="compositionally biased region" description="Polar residues" evidence="1">
    <location>
        <begin position="146"/>
        <end position="157"/>
    </location>
</feature>
<evidence type="ECO:0000256" key="1">
    <source>
        <dbReference type="SAM" id="MobiDB-lite"/>
    </source>
</evidence>
<organism evidence="2 3">
    <name type="scientific">Panagrolaimus superbus</name>
    <dbReference type="NCBI Taxonomy" id="310955"/>
    <lineage>
        <taxon>Eukaryota</taxon>
        <taxon>Metazoa</taxon>
        <taxon>Ecdysozoa</taxon>
        <taxon>Nematoda</taxon>
        <taxon>Chromadorea</taxon>
        <taxon>Rhabditida</taxon>
        <taxon>Tylenchina</taxon>
        <taxon>Panagrolaimomorpha</taxon>
        <taxon>Panagrolaimoidea</taxon>
        <taxon>Panagrolaimidae</taxon>
        <taxon>Panagrolaimus</taxon>
    </lineage>
</organism>
<feature type="compositionally biased region" description="Low complexity" evidence="1">
    <location>
        <begin position="118"/>
        <end position="141"/>
    </location>
</feature>
<feature type="region of interest" description="Disordered" evidence="1">
    <location>
        <begin position="211"/>
        <end position="239"/>
    </location>
</feature>
<reference evidence="3" key="1">
    <citation type="submission" date="2022-11" db="UniProtKB">
        <authorList>
            <consortium name="WormBaseParasite"/>
        </authorList>
    </citation>
    <scope>IDENTIFICATION</scope>
</reference>
<dbReference type="WBParaSite" id="PSU_v2.g13840.t1">
    <property type="protein sequence ID" value="PSU_v2.g13840.t1"/>
    <property type="gene ID" value="PSU_v2.g13840"/>
</dbReference>
<feature type="region of interest" description="Disordered" evidence="1">
    <location>
        <begin position="118"/>
        <end position="188"/>
    </location>
</feature>
<feature type="region of interest" description="Disordered" evidence="1">
    <location>
        <begin position="1"/>
        <end position="97"/>
    </location>
</feature>
<evidence type="ECO:0000313" key="2">
    <source>
        <dbReference type="Proteomes" id="UP000887577"/>
    </source>
</evidence>
<feature type="compositionally biased region" description="Low complexity" evidence="1">
    <location>
        <begin position="84"/>
        <end position="97"/>
    </location>
</feature>
<feature type="compositionally biased region" description="Pro residues" evidence="1">
    <location>
        <begin position="166"/>
        <end position="176"/>
    </location>
</feature>
<protein>
    <submittedName>
        <fullName evidence="3">Uncharacterized protein</fullName>
    </submittedName>
</protein>
<dbReference type="Proteomes" id="UP000887577">
    <property type="component" value="Unplaced"/>
</dbReference>
<feature type="compositionally biased region" description="Polar residues" evidence="1">
    <location>
        <begin position="50"/>
        <end position="75"/>
    </location>
</feature>